<keyword evidence="4" id="KW-1185">Reference proteome</keyword>
<dbReference type="PIRSF" id="PIRSF005211">
    <property type="entry name" value="Ab_hydro_YheT"/>
    <property type="match status" value="1"/>
</dbReference>
<dbReference type="Pfam" id="PF12146">
    <property type="entry name" value="Hydrolase_4"/>
    <property type="match status" value="1"/>
</dbReference>
<dbReference type="PANTHER" id="PTHR10794:SF63">
    <property type="entry name" value="ALPHA_BETA HYDROLASE 1, ISOFORM A"/>
    <property type="match status" value="1"/>
</dbReference>
<organism evidence="3 4">
    <name type="scientific">Kangiella japonica</name>
    <dbReference type="NCBI Taxonomy" id="647384"/>
    <lineage>
        <taxon>Bacteria</taxon>
        <taxon>Pseudomonadati</taxon>
        <taxon>Pseudomonadota</taxon>
        <taxon>Gammaproteobacteria</taxon>
        <taxon>Kangiellales</taxon>
        <taxon>Kangiellaceae</taxon>
        <taxon>Kangiella</taxon>
    </lineage>
</organism>
<evidence type="ECO:0000313" key="3">
    <source>
        <dbReference type="EMBL" id="GAA0209956.1"/>
    </source>
</evidence>
<comment type="caution">
    <text evidence="3">The sequence shown here is derived from an EMBL/GenBank/DDBJ whole genome shotgun (WGS) entry which is preliminary data.</text>
</comment>
<comment type="similarity">
    <text evidence="1">Belongs to the AB hydrolase superfamily. AB hydrolase 4 family.</text>
</comment>
<evidence type="ECO:0000313" key="4">
    <source>
        <dbReference type="Proteomes" id="UP001501221"/>
    </source>
</evidence>
<dbReference type="EMBL" id="BAAAFM010000003">
    <property type="protein sequence ID" value="GAA0209956.1"/>
    <property type="molecule type" value="Genomic_DNA"/>
</dbReference>
<dbReference type="RefSeq" id="WP_343989140.1">
    <property type="nucleotide sequence ID" value="NZ_BAAAFM010000003.1"/>
</dbReference>
<protein>
    <submittedName>
        <fullName evidence="3">Alpha/beta fold hydrolase</fullName>
    </submittedName>
</protein>
<accession>A0ABP3CM44</accession>
<evidence type="ECO:0000259" key="2">
    <source>
        <dbReference type="Pfam" id="PF12146"/>
    </source>
</evidence>
<dbReference type="InterPro" id="IPR029058">
    <property type="entry name" value="AB_hydrolase_fold"/>
</dbReference>
<proteinExistence type="inferred from homology"/>
<dbReference type="GO" id="GO:0016787">
    <property type="term" value="F:hydrolase activity"/>
    <property type="evidence" value="ECO:0007669"/>
    <property type="project" value="UniProtKB-KW"/>
</dbReference>
<dbReference type="Gene3D" id="3.40.50.1820">
    <property type="entry name" value="alpha/beta hydrolase"/>
    <property type="match status" value="1"/>
</dbReference>
<evidence type="ECO:0000256" key="1">
    <source>
        <dbReference type="ARBA" id="ARBA00010884"/>
    </source>
</evidence>
<dbReference type="InterPro" id="IPR012020">
    <property type="entry name" value="ABHD4"/>
</dbReference>
<feature type="domain" description="Serine aminopeptidase S33" evidence="2">
    <location>
        <begin position="77"/>
        <end position="290"/>
    </location>
</feature>
<dbReference type="Proteomes" id="UP001501221">
    <property type="component" value="Unassembled WGS sequence"/>
</dbReference>
<dbReference type="SUPFAM" id="SSF53474">
    <property type="entry name" value="alpha/beta-Hydrolases"/>
    <property type="match status" value="1"/>
</dbReference>
<dbReference type="InterPro" id="IPR050960">
    <property type="entry name" value="AB_hydrolase_4_sf"/>
</dbReference>
<gene>
    <name evidence="3" type="ORF">GCM10009123_16720</name>
</gene>
<dbReference type="InterPro" id="IPR022742">
    <property type="entry name" value="Hydrolase_4"/>
</dbReference>
<reference evidence="4" key="1">
    <citation type="journal article" date="2019" name="Int. J. Syst. Evol. Microbiol.">
        <title>The Global Catalogue of Microorganisms (GCM) 10K type strain sequencing project: providing services to taxonomists for standard genome sequencing and annotation.</title>
        <authorList>
            <consortium name="The Broad Institute Genomics Platform"/>
            <consortium name="The Broad Institute Genome Sequencing Center for Infectious Disease"/>
            <person name="Wu L."/>
            <person name="Ma J."/>
        </authorList>
    </citation>
    <scope>NUCLEOTIDE SEQUENCE [LARGE SCALE GENOMIC DNA]</scope>
    <source>
        <strain evidence="4">JCM 16211</strain>
    </source>
</reference>
<sequence length="341" mass="39350">MPKNSVPYLDYKPPFWCQNQHFQSLLASFKLRRSSLKRKAKDLINNSQEHIIQCQDGVRLQSFYTPCKSLNGDAQPLAILIHGWEGSHQSLYLLSAANTLYNLGYSVVRLNLRDHGSSHHLNADLFHSNRLDEVVQAVQTIQSKYQPSKTLLCGFSLGGNFALRVTNKATTHNISLDHTIAFCPALDPADVLIKLETSWSLYIKYFMLKWKRSIRKKQSIFPDLYDLEEDLQTDSMRELTEKLVKFYGEYDSINDYFDGYNICHQRLNNIDTKTTIIMSQDDPIIDYRGIYTLPDSPFIHKYVTRHGGHCGYVKNRRLESWMDDFIGQEAKALLKELSPAD</sequence>
<dbReference type="PANTHER" id="PTHR10794">
    <property type="entry name" value="ABHYDROLASE DOMAIN-CONTAINING PROTEIN"/>
    <property type="match status" value="1"/>
</dbReference>
<keyword evidence="3" id="KW-0378">Hydrolase</keyword>
<name>A0ABP3CM44_9GAMM</name>